<dbReference type="HOGENOM" id="CLU_3052729_0_0_1"/>
<evidence type="ECO:0000313" key="3">
    <source>
        <dbReference type="Proteomes" id="UP000015102"/>
    </source>
</evidence>
<dbReference type="EnsemblMetazoa" id="MESCA008532-RA">
    <property type="protein sequence ID" value="MESCA008532-PA"/>
    <property type="gene ID" value="MESCA008532"/>
</dbReference>
<dbReference type="AlphaFoldDB" id="T1GXI1"/>
<feature type="region of interest" description="Disordered" evidence="1">
    <location>
        <begin position="1"/>
        <end position="21"/>
    </location>
</feature>
<reference evidence="3" key="1">
    <citation type="submission" date="2013-02" db="EMBL/GenBank/DDBJ databases">
        <authorList>
            <person name="Hughes D."/>
        </authorList>
    </citation>
    <scope>NUCLEOTIDE SEQUENCE</scope>
    <source>
        <strain>Durham</strain>
        <strain evidence="3">NC isolate 2 -- Noor lab</strain>
    </source>
</reference>
<dbReference type="EMBL" id="CAQQ02373119">
    <property type="status" value="NOT_ANNOTATED_CDS"/>
    <property type="molecule type" value="Genomic_DNA"/>
</dbReference>
<feature type="compositionally biased region" description="Basic and acidic residues" evidence="1">
    <location>
        <begin position="1"/>
        <end position="20"/>
    </location>
</feature>
<accession>T1GXI1</accession>
<protein>
    <submittedName>
        <fullName evidence="2">Uncharacterized protein</fullName>
    </submittedName>
</protein>
<evidence type="ECO:0000256" key="1">
    <source>
        <dbReference type="SAM" id="MobiDB-lite"/>
    </source>
</evidence>
<dbReference type="EMBL" id="CAQQ02373118">
    <property type="status" value="NOT_ANNOTATED_CDS"/>
    <property type="molecule type" value="Genomic_DNA"/>
</dbReference>
<keyword evidence="3" id="KW-1185">Reference proteome</keyword>
<name>T1GXI1_MEGSC</name>
<proteinExistence type="predicted"/>
<evidence type="ECO:0000313" key="2">
    <source>
        <dbReference type="EnsemblMetazoa" id="MESCA008532-PA"/>
    </source>
</evidence>
<organism evidence="2 3">
    <name type="scientific">Megaselia scalaris</name>
    <name type="common">Humpbacked fly</name>
    <name type="synonym">Phora scalaris</name>
    <dbReference type="NCBI Taxonomy" id="36166"/>
    <lineage>
        <taxon>Eukaryota</taxon>
        <taxon>Metazoa</taxon>
        <taxon>Ecdysozoa</taxon>
        <taxon>Arthropoda</taxon>
        <taxon>Hexapoda</taxon>
        <taxon>Insecta</taxon>
        <taxon>Pterygota</taxon>
        <taxon>Neoptera</taxon>
        <taxon>Endopterygota</taxon>
        <taxon>Diptera</taxon>
        <taxon>Brachycera</taxon>
        <taxon>Muscomorpha</taxon>
        <taxon>Platypezoidea</taxon>
        <taxon>Phoridae</taxon>
        <taxon>Megaseliini</taxon>
        <taxon>Megaselia</taxon>
    </lineage>
</organism>
<reference evidence="2" key="2">
    <citation type="submission" date="2015-06" db="UniProtKB">
        <authorList>
            <consortium name="EnsemblMetazoa"/>
        </authorList>
    </citation>
    <scope>IDENTIFICATION</scope>
</reference>
<sequence length="54" mass="6205">MYLDDQKPKTFDFGGFERENTASIPGQSREVMIKDRPDIKATYTTAATSSRIYR</sequence>
<dbReference type="Proteomes" id="UP000015102">
    <property type="component" value="Unassembled WGS sequence"/>
</dbReference>